<dbReference type="RefSeq" id="WP_008797655.1">
    <property type="nucleotide sequence ID" value="NZ_KQ235735.1"/>
</dbReference>
<accession>A0A0M1VRQ0</accession>
<dbReference type="EMBL" id="ACDE02000013">
    <property type="protein sequence ID" value="EEO39298.2"/>
    <property type="molecule type" value="Genomic_DNA"/>
</dbReference>
<evidence type="ECO:0000313" key="1">
    <source>
        <dbReference type="EMBL" id="EEO39298.2"/>
    </source>
</evidence>
<proteinExistence type="predicted"/>
<protein>
    <submittedName>
        <fullName evidence="1">Uncharacterized protein</fullName>
    </submittedName>
</protein>
<sequence length="73" mass="8505">MKHFLKVKDIKEIILKEYGKSISSSKAYEIIRILNLELEEKNILTIRGAVSEKYFNARKKIIAQLLKGVKKNE</sequence>
<evidence type="ECO:0000313" key="2">
    <source>
        <dbReference type="Proteomes" id="UP000004925"/>
    </source>
</evidence>
<organism evidence="1 2">
    <name type="scientific">Fusobacterium vincentii 4_1_13</name>
    <dbReference type="NCBI Taxonomy" id="469606"/>
    <lineage>
        <taxon>Bacteria</taxon>
        <taxon>Fusobacteriati</taxon>
        <taxon>Fusobacteriota</taxon>
        <taxon>Fusobacteriia</taxon>
        <taxon>Fusobacteriales</taxon>
        <taxon>Fusobacteriaceae</taxon>
        <taxon>Fusobacterium</taxon>
    </lineage>
</organism>
<dbReference type="Proteomes" id="UP000004925">
    <property type="component" value="Unassembled WGS sequence"/>
</dbReference>
<name>A0A0M1VRQ0_FUSVC</name>
<reference evidence="1 2" key="1">
    <citation type="submission" date="2011-10" db="EMBL/GenBank/DDBJ databases">
        <title>The Genome Sequence of Fusobacterium sp. 4_1_13.</title>
        <authorList>
            <consortium name="The Broad Institute Genome Sequencing Platform"/>
            <person name="Earl A."/>
            <person name="Ward D."/>
            <person name="Feldgarden M."/>
            <person name="Gevers D."/>
            <person name="Strauss J."/>
            <person name="Ambrose C."/>
            <person name="Allen-Vercoe E."/>
            <person name="Young S.K."/>
            <person name="Zeng Q."/>
            <person name="Gargeya S."/>
            <person name="Fitzgerald M."/>
            <person name="Haas B."/>
            <person name="Abouelleil A."/>
            <person name="Alvarado L."/>
            <person name="Arachchi H.M."/>
            <person name="Berlin A."/>
            <person name="Brown A."/>
            <person name="Chapman S.B."/>
            <person name="Chen Z."/>
            <person name="Dunbar C."/>
            <person name="Freedman E."/>
            <person name="Gearin G."/>
            <person name="Goldberg J."/>
            <person name="Griggs A."/>
            <person name="Gujja S."/>
            <person name="Heiman D."/>
            <person name="Howarth C."/>
            <person name="Larson L."/>
            <person name="Lui A."/>
            <person name="MacDonald P.J."/>
            <person name="Montmayeur A."/>
            <person name="Murphy C."/>
            <person name="Neiman D."/>
            <person name="Pearson M."/>
            <person name="Priest M."/>
            <person name="Roberts A."/>
            <person name="Saif S."/>
            <person name="Shea T."/>
            <person name="Shenoy N."/>
            <person name="Sisk P."/>
            <person name="Stolte C."/>
            <person name="Sykes S."/>
            <person name="Wortman J."/>
            <person name="Nusbaum C."/>
            <person name="Birren B."/>
        </authorList>
    </citation>
    <scope>NUCLEOTIDE SEQUENCE [LARGE SCALE GENOMIC DNA]</scope>
    <source>
        <strain evidence="1 2">4_1_13</strain>
    </source>
</reference>
<gene>
    <name evidence="1" type="ORF">FSCG_00011</name>
</gene>
<comment type="caution">
    <text evidence="1">The sequence shown here is derived from an EMBL/GenBank/DDBJ whole genome shotgun (WGS) entry which is preliminary data.</text>
</comment>
<dbReference type="AlphaFoldDB" id="A0A0M1VRQ0"/>